<comment type="caution">
    <text evidence="1">The sequence shown here is derived from an EMBL/GenBank/DDBJ whole genome shotgun (WGS) entry which is preliminary data.</text>
</comment>
<accession>J9GJP3</accession>
<sequence>MHHWEGHQENCHQHRIVSPIGRIRLSWISHIGDRTEHSSIDTDTSCPPRHTSTAFEEVFGTIFTTHKIKAKGKHTYKVNHKYHPVEPAEFRIGLHLYAGHVAGTHTRLRLTVDQHPAIVEIYQPRTGTRQERIAGSGSPSISNGVIDQNFLIELVPFRRLFHIGRGETIDGSHLSRIALNQGATTICRTVDGILEYIVIDTTEV</sequence>
<gene>
    <name evidence="1" type="ORF">EVA_03958</name>
</gene>
<dbReference type="EMBL" id="AMCI01000755">
    <property type="protein sequence ID" value="EJX07932.1"/>
    <property type="molecule type" value="Genomic_DNA"/>
</dbReference>
<evidence type="ECO:0000313" key="1">
    <source>
        <dbReference type="EMBL" id="EJX07932.1"/>
    </source>
</evidence>
<dbReference type="AlphaFoldDB" id="J9GJP3"/>
<proteinExistence type="predicted"/>
<protein>
    <submittedName>
        <fullName evidence="1">Uncharacterized protein</fullName>
    </submittedName>
</protein>
<name>J9GJP3_9ZZZZ</name>
<reference evidence="1" key="1">
    <citation type="journal article" date="2012" name="PLoS ONE">
        <title>Gene sets for utilization of primary and secondary nutrition supplies in the distal gut of endangered iberian lynx.</title>
        <authorList>
            <person name="Alcaide M."/>
            <person name="Messina E."/>
            <person name="Richter M."/>
            <person name="Bargiela R."/>
            <person name="Peplies J."/>
            <person name="Huws S.A."/>
            <person name="Newbold C.J."/>
            <person name="Golyshin P.N."/>
            <person name="Simon M.A."/>
            <person name="Lopez G."/>
            <person name="Yakimov M.M."/>
            <person name="Ferrer M."/>
        </authorList>
    </citation>
    <scope>NUCLEOTIDE SEQUENCE</scope>
</reference>
<organism evidence="1">
    <name type="scientific">gut metagenome</name>
    <dbReference type="NCBI Taxonomy" id="749906"/>
    <lineage>
        <taxon>unclassified sequences</taxon>
        <taxon>metagenomes</taxon>
        <taxon>organismal metagenomes</taxon>
    </lineage>
</organism>